<protein>
    <submittedName>
        <fullName evidence="1">Uncharacterized protein</fullName>
    </submittedName>
</protein>
<keyword evidence="2" id="KW-1185">Reference proteome</keyword>
<dbReference type="EMBL" id="JABBWD010000005">
    <property type="protein sequence ID" value="KAG1781491.1"/>
    <property type="molecule type" value="Genomic_DNA"/>
</dbReference>
<proteinExistence type="predicted"/>
<sequence length="265" mass="29597">MNRLVSDPNLEHCPDFTSISFQPSRTPLLSPTTDDGQAVVTLQTIWVATNATLKAQWQRQLDEDALAAGEQQCLLDEANTQCLVAHALQEAAIAEEDRKKNQLHHIIIPDRACPKRAAEAILVSDFALCKLDKVQFVELYYWTNKGLADAKLKFLTTDDDSMVPTTALDGSTSWIAASVARPAAGVIADHLLSPLNFSRAIPRFIASLEQRGWDNSRVIMLANFFGALMFHDYWTSDNELEQCTLLMYTEEQRRAWHIAIPLPSG</sequence>
<evidence type="ECO:0000313" key="1">
    <source>
        <dbReference type="EMBL" id="KAG1781491.1"/>
    </source>
</evidence>
<organism evidence="1 2">
    <name type="scientific">Suillus placidus</name>
    <dbReference type="NCBI Taxonomy" id="48579"/>
    <lineage>
        <taxon>Eukaryota</taxon>
        <taxon>Fungi</taxon>
        <taxon>Dikarya</taxon>
        <taxon>Basidiomycota</taxon>
        <taxon>Agaricomycotina</taxon>
        <taxon>Agaricomycetes</taxon>
        <taxon>Agaricomycetidae</taxon>
        <taxon>Boletales</taxon>
        <taxon>Suillineae</taxon>
        <taxon>Suillaceae</taxon>
        <taxon>Suillus</taxon>
    </lineage>
</organism>
<gene>
    <name evidence="1" type="ORF">EV702DRAFT_962263</name>
</gene>
<accession>A0A9P7A3B6</accession>
<dbReference type="AlphaFoldDB" id="A0A9P7A3B6"/>
<dbReference type="Proteomes" id="UP000714275">
    <property type="component" value="Unassembled WGS sequence"/>
</dbReference>
<feature type="non-terminal residue" evidence="1">
    <location>
        <position position="265"/>
    </location>
</feature>
<name>A0A9P7A3B6_9AGAM</name>
<reference evidence="1" key="1">
    <citation type="journal article" date="2020" name="New Phytol.">
        <title>Comparative genomics reveals dynamic genome evolution in host specialist ectomycorrhizal fungi.</title>
        <authorList>
            <person name="Lofgren L.A."/>
            <person name="Nguyen N.H."/>
            <person name="Vilgalys R."/>
            <person name="Ruytinx J."/>
            <person name="Liao H.L."/>
            <person name="Branco S."/>
            <person name="Kuo A."/>
            <person name="LaButti K."/>
            <person name="Lipzen A."/>
            <person name="Andreopoulos W."/>
            <person name="Pangilinan J."/>
            <person name="Riley R."/>
            <person name="Hundley H."/>
            <person name="Na H."/>
            <person name="Barry K."/>
            <person name="Grigoriev I.V."/>
            <person name="Stajich J.E."/>
            <person name="Kennedy P.G."/>
        </authorList>
    </citation>
    <scope>NUCLEOTIDE SEQUENCE</scope>
    <source>
        <strain evidence="1">DOB743</strain>
    </source>
</reference>
<evidence type="ECO:0000313" key="2">
    <source>
        <dbReference type="Proteomes" id="UP000714275"/>
    </source>
</evidence>
<dbReference type="OrthoDB" id="2688210at2759"/>
<comment type="caution">
    <text evidence="1">The sequence shown here is derived from an EMBL/GenBank/DDBJ whole genome shotgun (WGS) entry which is preliminary data.</text>
</comment>